<organism evidence="1 2">
    <name type="scientific">Bauhinia variegata</name>
    <name type="common">Purple orchid tree</name>
    <name type="synonym">Phanera variegata</name>
    <dbReference type="NCBI Taxonomy" id="167791"/>
    <lineage>
        <taxon>Eukaryota</taxon>
        <taxon>Viridiplantae</taxon>
        <taxon>Streptophyta</taxon>
        <taxon>Embryophyta</taxon>
        <taxon>Tracheophyta</taxon>
        <taxon>Spermatophyta</taxon>
        <taxon>Magnoliopsida</taxon>
        <taxon>eudicotyledons</taxon>
        <taxon>Gunneridae</taxon>
        <taxon>Pentapetalae</taxon>
        <taxon>rosids</taxon>
        <taxon>fabids</taxon>
        <taxon>Fabales</taxon>
        <taxon>Fabaceae</taxon>
        <taxon>Cercidoideae</taxon>
        <taxon>Cercideae</taxon>
        <taxon>Bauhiniinae</taxon>
        <taxon>Bauhinia</taxon>
    </lineage>
</organism>
<name>A0ACB9NHC4_BAUVA</name>
<accession>A0ACB9NHC4</accession>
<reference evidence="1 2" key="1">
    <citation type="journal article" date="2022" name="DNA Res.">
        <title>Chromosomal-level genome assembly of the orchid tree Bauhinia variegata (Leguminosae; Cercidoideae) supports the allotetraploid origin hypothesis of Bauhinia.</title>
        <authorList>
            <person name="Zhong Y."/>
            <person name="Chen Y."/>
            <person name="Zheng D."/>
            <person name="Pang J."/>
            <person name="Liu Y."/>
            <person name="Luo S."/>
            <person name="Meng S."/>
            <person name="Qian L."/>
            <person name="Wei D."/>
            <person name="Dai S."/>
            <person name="Zhou R."/>
        </authorList>
    </citation>
    <scope>NUCLEOTIDE SEQUENCE [LARGE SCALE GENOMIC DNA]</scope>
    <source>
        <strain evidence="1">BV-YZ2020</strain>
    </source>
</reference>
<dbReference type="EMBL" id="CM039431">
    <property type="protein sequence ID" value="KAI4335908.1"/>
    <property type="molecule type" value="Genomic_DNA"/>
</dbReference>
<evidence type="ECO:0000313" key="1">
    <source>
        <dbReference type="EMBL" id="KAI4335908.1"/>
    </source>
</evidence>
<sequence length="705" mass="79324">MELWVAAATAGAGYLVKYLHRLSRNSDSSSQLSSEGSRLENPESPSSPFRGQAWRDKLGRDVPAYRRTTDGKPSDASSLDVLLTTEKASNSDSEKRRHFRSNDKGNVRISNLTHTFSPNENLEDSDEGIDQRSNVVDKYGSVFPDSSAGEVSSTHHFRGNKTSLKTRHSYRHFIRPLNSLESCLMAQLYTEHAKMEEYVFSSVSSPSTLLISDGSQIVSKTDDDSLSASVGRREYKLHKKDYREKEEDVSGVPSLPKIGPLDYPKKKLKARKGQSGRLSSSNNVFGRKYVHTQHDVTFIFSLGISLGILISIMTNKKEMDKLRELLKQTDNLVQDLQEELEMKDSLTVKELNNENYGSQHTCDLSFYDKELNGFSPEKHMDNSPRNGCKELYDEKAEESSDSISKIEAELEAELERLGLNMNTSTLDRRISDPVELDPDFLQDFAQGELRVDRVREKASTHPKSNEDVGDTPTTLPGNYAVSPRELSLHLHEVIQSRLQQRVEELEIALQNSQRKVKLLESKHEGFYRGDCSSCEQALYFTRGTPVTNKDCDPMAQPLVMNLSGEALDAYNEAYEELINIDESEDDSPTGSHDNDQKEDLHHYNWHVSGKEHCGENGSAEKCSTTCSALNEARMSRENSSSKVTVLEGESSSVCELNGVTGDENYDWDNEMERQLIKQIVERTKKGSPVFQNAQRILSSMDEDGH</sequence>
<comment type="caution">
    <text evidence="1">The sequence shown here is derived from an EMBL/GenBank/DDBJ whole genome shotgun (WGS) entry which is preliminary data.</text>
</comment>
<gene>
    <name evidence="1" type="ORF">L6164_014504</name>
</gene>
<evidence type="ECO:0000313" key="2">
    <source>
        <dbReference type="Proteomes" id="UP000828941"/>
    </source>
</evidence>
<keyword evidence="2" id="KW-1185">Reference proteome</keyword>
<protein>
    <submittedName>
        <fullName evidence="1">Uncharacterized protein</fullName>
    </submittedName>
</protein>
<dbReference type="Proteomes" id="UP000828941">
    <property type="component" value="Chromosome 6"/>
</dbReference>
<proteinExistence type="predicted"/>